<accession>A0A8R1IUT5</accession>
<dbReference type="AlphaFoldDB" id="A0A8R1IUT5"/>
<dbReference type="Proteomes" id="UP000005237">
    <property type="component" value="Unassembled WGS sequence"/>
</dbReference>
<reference evidence="1" key="2">
    <citation type="submission" date="2022-06" db="UniProtKB">
        <authorList>
            <consortium name="EnsemblMetazoa"/>
        </authorList>
    </citation>
    <scope>IDENTIFICATION</scope>
    <source>
        <strain evidence="1">DF5081</strain>
    </source>
</reference>
<evidence type="ECO:0000313" key="2">
    <source>
        <dbReference type="Proteomes" id="UP000005237"/>
    </source>
</evidence>
<reference evidence="2" key="1">
    <citation type="submission" date="2010-08" db="EMBL/GenBank/DDBJ databases">
        <authorList>
            <consortium name="Caenorhabditis japonica Sequencing Consortium"/>
            <person name="Wilson R.K."/>
        </authorList>
    </citation>
    <scope>NUCLEOTIDE SEQUENCE [LARGE SCALE GENOMIC DNA]</scope>
    <source>
        <strain evidence="2">DF5081</strain>
    </source>
</reference>
<keyword evidence="2" id="KW-1185">Reference proteome</keyword>
<evidence type="ECO:0000313" key="1">
    <source>
        <dbReference type="EnsemblMetazoa" id="CJA42172b.1"/>
    </source>
</evidence>
<proteinExistence type="predicted"/>
<sequence>MYMFEAVSDTLGIKDEARGRDIDVNPNYLLVNANLYKDDAEKIKLTIPVLPEIPGKVLYNHPKDYRDYSGRMSNWYVAANRRLKKIGERF</sequence>
<name>A0A8R1IUT5_CAEJA</name>
<organism evidence="1 2">
    <name type="scientific">Caenorhabditis japonica</name>
    <dbReference type="NCBI Taxonomy" id="281687"/>
    <lineage>
        <taxon>Eukaryota</taxon>
        <taxon>Metazoa</taxon>
        <taxon>Ecdysozoa</taxon>
        <taxon>Nematoda</taxon>
        <taxon>Chromadorea</taxon>
        <taxon>Rhabditida</taxon>
        <taxon>Rhabditina</taxon>
        <taxon>Rhabditomorpha</taxon>
        <taxon>Rhabditoidea</taxon>
        <taxon>Rhabditidae</taxon>
        <taxon>Peloderinae</taxon>
        <taxon>Caenorhabditis</taxon>
    </lineage>
</organism>
<dbReference type="EnsemblMetazoa" id="CJA42172b.1">
    <property type="protein sequence ID" value="CJA42172b.1"/>
    <property type="gene ID" value="WBGene00218020"/>
</dbReference>
<protein>
    <submittedName>
        <fullName evidence="1">Uncharacterized protein</fullName>
    </submittedName>
</protein>